<proteinExistence type="predicted"/>
<feature type="region of interest" description="Disordered" evidence="1">
    <location>
        <begin position="108"/>
        <end position="137"/>
    </location>
</feature>
<evidence type="ECO:0000256" key="1">
    <source>
        <dbReference type="SAM" id="MobiDB-lite"/>
    </source>
</evidence>
<feature type="compositionally biased region" description="Polar residues" evidence="1">
    <location>
        <begin position="75"/>
        <end position="90"/>
    </location>
</feature>
<sequence length="221" mass="24584">MEKGSSPTFSEYYDDDVLDRVLFPGSATDLGIFALTAGGKRQRTRIMVIRVLGRELQRKPDLPLHKMGATEEARSSTPQDGSYRGSQIFHSTRWELQRKPDLPLHKMGAAEEARSSTPQEGNYEEQQTSYHHDSTAGGTEAMSQKLEGLLGDFLGRKRADNIGHAMHFLRHIPLNVCLRRRETSKEHGQCGRTYQSPPLPESATQHGCGFHDNGIGGALNL</sequence>
<feature type="compositionally biased region" description="Polar residues" evidence="1">
    <location>
        <begin position="115"/>
        <end position="129"/>
    </location>
</feature>
<dbReference type="EMBL" id="JARBJD010000449">
    <property type="protein sequence ID" value="KAK2941937.1"/>
    <property type="molecule type" value="Genomic_DNA"/>
</dbReference>
<keyword evidence="3" id="KW-1185">Reference proteome</keyword>
<gene>
    <name evidence="2" type="ORF">BLNAU_23153</name>
</gene>
<feature type="region of interest" description="Disordered" evidence="1">
    <location>
        <begin position="62"/>
        <end position="90"/>
    </location>
</feature>
<name>A0ABQ9WT90_9EUKA</name>
<reference evidence="2 3" key="1">
    <citation type="journal article" date="2022" name="bioRxiv">
        <title>Genomics of Preaxostyla Flagellates Illuminates Evolutionary Transitions and the Path Towards Mitochondrial Loss.</title>
        <authorList>
            <person name="Novak L.V.F."/>
            <person name="Treitli S.C."/>
            <person name="Pyrih J."/>
            <person name="Halakuc P."/>
            <person name="Pipaliya S.V."/>
            <person name="Vacek V."/>
            <person name="Brzon O."/>
            <person name="Soukal P."/>
            <person name="Eme L."/>
            <person name="Dacks J.B."/>
            <person name="Karnkowska A."/>
            <person name="Elias M."/>
            <person name="Hampl V."/>
        </authorList>
    </citation>
    <scope>NUCLEOTIDE SEQUENCE [LARGE SCALE GENOMIC DNA]</scope>
    <source>
        <strain evidence="2">NAU3</strain>
        <tissue evidence="2">Gut</tissue>
    </source>
</reference>
<evidence type="ECO:0000313" key="3">
    <source>
        <dbReference type="Proteomes" id="UP001281761"/>
    </source>
</evidence>
<feature type="compositionally biased region" description="Basic and acidic residues" evidence="1">
    <location>
        <begin position="62"/>
        <end position="74"/>
    </location>
</feature>
<comment type="caution">
    <text evidence="2">The sequence shown here is derived from an EMBL/GenBank/DDBJ whole genome shotgun (WGS) entry which is preliminary data.</text>
</comment>
<dbReference type="Proteomes" id="UP001281761">
    <property type="component" value="Unassembled WGS sequence"/>
</dbReference>
<protein>
    <submittedName>
        <fullName evidence="2">Uncharacterized protein</fullName>
    </submittedName>
</protein>
<organism evidence="2 3">
    <name type="scientific">Blattamonas nauphoetae</name>
    <dbReference type="NCBI Taxonomy" id="2049346"/>
    <lineage>
        <taxon>Eukaryota</taxon>
        <taxon>Metamonada</taxon>
        <taxon>Preaxostyla</taxon>
        <taxon>Oxymonadida</taxon>
        <taxon>Blattamonas</taxon>
    </lineage>
</organism>
<evidence type="ECO:0000313" key="2">
    <source>
        <dbReference type="EMBL" id="KAK2941937.1"/>
    </source>
</evidence>
<accession>A0ABQ9WT90</accession>